<keyword evidence="3" id="KW-1185">Reference proteome</keyword>
<evidence type="ECO:0000313" key="2">
    <source>
        <dbReference type="EMBL" id="MEJ8810500.1"/>
    </source>
</evidence>
<keyword evidence="1" id="KW-0732">Signal</keyword>
<evidence type="ECO:0008006" key="4">
    <source>
        <dbReference type="Google" id="ProtNLM"/>
    </source>
</evidence>
<evidence type="ECO:0000256" key="1">
    <source>
        <dbReference type="SAM" id="SignalP"/>
    </source>
</evidence>
<evidence type="ECO:0000313" key="3">
    <source>
        <dbReference type="Proteomes" id="UP001365846"/>
    </source>
</evidence>
<gene>
    <name evidence="2" type="ORF">WKW77_05425</name>
</gene>
<comment type="caution">
    <text evidence="2">The sequence shown here is derived from an EMBL/GenBank/DDBJ whole genome shotgun (WGS) entry which is preliminary data.</text>
</comment>
<feature type="chain" id="PRO_5047063753" description="PXPV repeat-containing protein" evidence="1">
    <location>
        <begin position="30"/>
        <end position="121"/>
    </location>
</feature>
<reference evidence="2 3" key="1">
    <citation type="submission" date="2024-03" db="EMBL/GenBank/DDBJ databases">
        <title>Novel species of the genus Variovorax.</title>
        <authorList>
            <person name="Liu Q."/>
            <person name="Xin Y.-H."/>
        </authorList>
    </citation>
    <scope>NUCLEOTIDE SEQUENCE [LARGE SCALE GENOMIC DNA]</scope>
    <source>
        <strain evidence="2 3">KACC 18899</strain>
    </source>
</reference>
<protein>
    <recommendedName>
        <fullName evidence="4">PXPV repeat-containing protein</fullName>
    </recommendedName>
</protein>
<dbReference type="EMBL" id="JBBKZU010000002">
    <property type="protein sequence ID" value="MEJ8810500.1"/>
    <property type="molecule type" value="Genomic_DNA"/>
</dbReference>
<dbReference type="PROSITE" id="PS51318">
    <property type="entry name" value="TAT"/>
    <property type="match status" value="1"/>
</dbReference>
<dbReference type="Proteomes" id="UP001365846">
    <property type="component" value="Unassembled WGS sequence"/>
</dbReference>
<proteinExistence type="predicted"/>
<dbReference type="InterPro" id="IPR006311">
    <property type="entry name" value="TAT_signal"/>
</dbReference>
<organism evidence="2 3">
    <name type="scientific">Variovorax ureilyticus</name>
    <dbReference type="NCBI Taxonomy" id="1836198"/>
    <lineage>
        <taxon>Bacteria</taxon>
        <taxon>Pseudomonadati</taxon>
        <taxon>Pseudomonadota</taxon>
        <taxon>Betaproteobacteria</taxon>
        <taxon>Burkholderiales</taxon>
        <taxon>Comamonadaceae</taxon>
        <taxon>Variovorax</taxon>
    </lineage>
</organism>
<sequence>MSLNRSYFLKLAAVGAVAASALFAASANAGANWSVGIDVPGVAIGVADPGPARYYQPAQVYSAPAPVYYEPAPRAYYPPPPAYYRPARVYDVQPDPGYWRGEGWRHHHRHWDDRDGRDYRY</sequence>
<accession>A0ABU8VBU2</accession>
<dbReference type="RefSeq" id="WP_340355820.1">
    <property type="nucleotide sequence ID" value="NZ_JBBKZU010000002.1"/>
</dbReference>
<name>A0ABU8VBU2_9BURK</name>
<feature type="signal peptide" evidence="1">
    <location>
        <begin position="1"/>
        <end position="29"/>
    </location>
</feature>